<dbReference type="Gene3D" id="3.30.470.10">
    <property type="match status" value="1"/>
</dbReference>
<comment type="catalytic activity">
    <reaction evidence="12">
        <text>L-valine + 2-oxoglutarate = 3-methyl-2-oxobutanoate + L-glutamate</text>
        <dbReference type="Rhea" id="RHEA:24813"/>
        <dbReference type="ChEBI" id="CHEBI:11851"/>
        <dbReference type="ChEBI" id="CHEBI:16810"/>
        <dbReference type="ChEBI" id="CHEBI:29985"/>
        <dbReference type="ChEBI" id="CHEBI:57762"/>
        <dbReference type="EC" id="2.6.1.42"/>
    </reaction>
</comment>
<dbReference type="SUPFAM" id="SSF56752">
    <property type="entry name" value="D-aminoacid aminotransferase-like PLP-dependent enzymes"/>
    <property type="match status" value="1"/>
</dbReference>
<comment type="similarity">
    <text evidence="5">Belongs to the class-IV pyridoxal-phosphate-dependent aminotransferase family.</text>
</comment>
<dbReference type="Gene3D" id="3.20.10.10">
    <property type="entry name" value="D-amino Acid Aminotransferase, subunit A, domain 2"/>
    <property type="match status" value="1"/>
</dbReference>
<evidence type="ECO:0000256" key="3">
    <source>
        <dbReference type="ARBA" id="ARBA00004931"/>
    </source>
</evidence>
<dbReference type="PANTHER" id="PTHR11825">
    <property type="entry name" value="SUBGROUP IIII AMINOTRANSFERASE"/>
    <property type="match status" value="1"/>
</dbReference>
<dbReference type="InterPro" id="IPR036038">
    <property type="entry name" value="Aminotransferase-like"/>
</dbReference>
<sequence>MQDIRFEQATSFRQKPQDESKMGFGKLFTDYMFEMDYSVEKGWHDPRVVPYHNFSLDPATSVLHYGQEIFEGMKCYRRKDGGLQLFRPRDNFARMNRSAERMAIPQFDEDVAMAGLVKLLEVEKDWVPHTQGATLYIRPTIIATDPMLGVHAAHTYKFYIILSPSGAYYPGGLAPVDIYVEDQYVRAVRGGIGFAKTGGNYAASIRAGEIAEEKGYTQVLWLDGVEQKYVEEVGAMNMMFVLDGKIVTPMLNGSILPGITRDSILKLARHLGYEAEERRIAIQEIFDAAHAGHLDEAFGTGTAAVVSPVGALCWKGEKLIINNGEIGPVAQKLYDNLTGIQYGELKDDFGWVMKLD</sequence>
<evidence type="ECO:0000256" key="13">
    <source>
        <dbReference type="ARBA" id="ARBA00048798"/>
    </source>
</evidence>
<feature type="modified residue" description="N6-(pyridoxal phosphate)lysine" evidence="15">
    <location>
        <position position="196"/>
    </location>
</feature>
<evidence type="ECO:0000256" key="11">
    <source>
        <dbReference type="ARBA" id="ARBA00023304"/>
    </source>
</evidence>
<dbReference type="NCBIfam" id="TIGR01123">
    <property type="entry name" value="ilvE_II"/>
    <property type="match status" value="1"/>
</dbReference>
<dbReference type="PIRSF" id="PIRSF006468">
    <property type="entry name" value="BCAT1"/>
    <property type="match status" value="1"/>
</dbReference>
<evidence type="ECO:0000256" key="2">
    <source>
        <dbReference type="ARBA" id="ARBA00004824"/>
    </source>
</evidence>
<evidence type="ECO:0000256" key="6">
    <source>
        <dbReference type="ARBA" id="ARBA00013053"/>
    </source>
</evidence>
<dbReference type="AlphaFoldDB" id="A0A9D1CXR8"/>
<comment type="catalytic activity">
    <reaction evidence="14">
        <text>L-leucine + 2-oxoglutarate = 4-methyl-2-oxopentanoate + L-glutamate</text>
        <dbReference type="Rhea" id="RHEA:18321"/>
        <dbReference type="ChEBI" id="CHEBI:16810"/>
        <dbReference type="ChEBI" id="CHEBI:17865"/>
        <dbReference type="ChEBI" id="CHEBI:29985"/>
        <dbReference type="ChEBI" id="CHEBI:57427"/>
        <dbReference type="EC" id="2.6.1.42"/>
    </reaction>
</comment>
<comment type="pathway">
    <text evidence="2">Amino-acid biosynthesis; L-isoleucine biosynthesis; L-isoleucine from 2-oxobutanoate: step 4/4.</text>
</comment>
<evidence type="ECO:0000256" key="14">
    <source>
        <dbReference type="ARBA" id="ARBA00049229"/>
    </source>
</evidence>
<accession>A0A9D1CXR8</accession>
<evidence type="ECO:0000313" key="16">
    <source>
        <dbReference type="EMBL" id="HIQ83978.1"/>
    </source>
</evidence>
<dbReference type="InterPro" id="IPR033939">
    <property type="entry name" value="BCAT_family"/>
</dbReference>
<dbReference type="EC" id="2.6.1.42" evidence="6"/>
<dbReference type="NCBIfam" id="NF009897">
    <property type="entry name" value="PRK13357.1"/>
    <property type="match status" value="1"/>
</dbReference>
<keyword evidence="7 16" id="KW-0032">Aminotransferase</keyword>
<evidence type="ECO:0000256" key="5">
    <source>
        <dbReference type="ARBA" id="ARBA00009320"/>
    </source>
</evidence>
<keyword evidence="9 16" id="KW-0808">Transferase</keyword>
<evidence type="ECO:0000256" key="15">
    <source>
        <dbReference type="PIRSR" id="PIRSR006468-1"/>
    </source>
</evidence>
<reference evidence="16" key="2">
    <citation type="journal article" date="2021" name="PeerJ">
        <title>Extensive microbial diversity within the chicken gut microbiome revealed by metagenomics and culture.</title>
        <authorList>
            <person name="Gilroy R."/>
            <person name="Ravi A."/>
            <person name="Getino M."/>
            <person name="Pursley I."/>
            <person name="Horton D.L."/>
            <person name="Alikhan N.F."/>
            <person name="Baker D."/>
            <person name="Gharbi K."/>
            <person name="Hall N."/>
            <person name="Watson M."/>
            <person name="Adriaenssens E.M."/>
            <person name="Foster-Nyarko E."/>
            <person name="Jarju S."/>
            <person name="Secka A."/>
            <person name="Antonio M."/>
            <person name="Oren A."/>
            <person name="Chaudhuri R.R."/>
            <person name="La Ragione R."/>
            <person name="Hildebrand F."/>
            <person name="Pallen M.J."/>
        </authorList>
    </citation>
    <scope>NUCLEOTIDE SEQUENCE</scope>
    <source>
        <strain evidence="16">ChiSjej6B24-2974</strain>
    </source>
</reference>
<keyword evidence="11" id="KW-0100">Branched-chain amino acid biosynthesis</keyword>
<dbReference type="InterPro" id="IPR043131">
    <property type="entry name" value="BCAT-like_N"/>
</dbReference>
<protein>
    <recommendedName>
        <fullName evidence="6">branched-chain-amino-acid transaminase</fullName>
        <ecNumber evidence="6">2.6.1.42</ecNumber>
    </recommendedName>
</protein>
<dbReference type="GO" id="GO:0009082">
    <property type="term" value="P:branched-chain amino acid biosynthetic process"/>
    <property type="evidence" value="ECO:0007669"/>
    <property type="project" value="UniProtKB-KW"/>
</dbReference>
<name>A0A9D1CXR8_9FIRM</name>
<evidence type="ECO:0000256" key="9">
    <source>
        <dbReference type="ARBA" id="ARBA00022679"/>
    </source>
</evidence>
<evidence type="ECO:0000256" key="7">
    <source>
        <dbReference type="ARBA" id="ARBA00022576"/>
    </source>
</evidence>
<dbReference type="InterPro" id="IPR005786">
    <property type="entry name" value="B_amino_transII"/>
</dbReference>
<proteinExistence type="inferred from homology"/>
<dbReference type="Proteomes" id="UP000824260">
    <property type="component" value="Unassembled WGS sequence"/>
</dbReference>
<comment type="pathway">
    <text evidence="3">Amino-acid biosynthesis; L-valine biosynthesis; L-valine from pyruvate: step 4/4.</text>
</comment>
<gene>
    <name evidence="16" type="ORF">IAA52_12870</name>
</gene>
<evidence type="ECO:0000256" key="4">
    <source>
        <dbReference type="ARBA" id="ARBA00005072"/>
    </source>
</evidence>
<dbReference type="PANTHER" id="PTHR11825:SF44">
    <property type="entry name" value="BRANCHED-CHAIN-AMINO-ACID AMINOTRANSFERASE"/>
    <property type="match status" value="1"/>
</dbReference>
<evidence type="ECO:0000256" key="1">
    <source>
        <dbReference type="ARBA" id="ARBA00001933"/>
    </source>
</evidence>
<comment type="pathway">
    <text evidence="4">Amino-acid biosynthesis; L-leucine biosynthesis; L-leucine from 3-methyl-2-oxobutanoate: step 4/4.</text>
</comment>
<comment type="cofactor">
    <cofactor evidence="1">
        <name>pyridoxal 5'-phosphate</name>
        <dbReference type="ChEBI" id="CHEBI:597326"/>
    </cofactor>
</comment>
<evidence type="ECO:0000313" key="17">
    <source>
        <dbReference type="Proteomes" id="UP000824260"/>
    </source>
</evidence>
<dbReference type="CDD" id="cd01557">
    <property type="entry name" value="BCAT_beta_family"/>
    <property type="match status" value="1"/>
</dbReference>
<dbReference type="GO" id="GO:0008652">
    <property type="term" value="P:amino acid biosynthetic process"/>
    <property type="evidence" value="ECO:0007669"/>
    <property type="project" value="UniProtKB-KW"/>
</dbReference>
<keyword evidence="8" id="KW-0028">Amino-acid biosynthesis</keyword>
<dbReference type="GO" id="GO:0004084">
    <property type="term" value="F:branched-chain-amino-acid transaminase activity"/>
    <property type="evidence" value="ECO:0007669"/>
    <property type="project" value="UniProtKB-EC"/>
</dbReference>
<keyword evidence="10" id="KW-0663">Pyridoxal phosphate</keyword>
<organism evidence="16 17">
    <name type="scientific">Candidatus Pullichristensenella stercorigallinarum</name>
    <dbReference type="NCBI Taxonomy" id="2840909"/>
    <lineage>
        <taxon>Bacteria</taxon>
        <taxon>Bacillati</taxon>
        <taxon>Bacillota</taxon>
        <taxon>Clostridia</taxon>
        <taxon>Candidatus Pullichristensenella</taxon>
    </lineage>
</organism>
<evidence type="ECO:0000256" key="12">
    <source>
        <dbReference type="ARBA" id="ARBA00048212"/>
    </source>
</evidence>
<reference evidence="16" key="1">
    <citation type="submission" date="2020-10" db="EMBL/GenBank/DDBJ databases">
        <authorList>
            <person name="Gilroy R."/>
        </authorList>
    </citation>
    <scope>NUCLEOTIDE SEQUENCE</scope>
    <source>
        <strain evidence="16">ChiSjej6B24-2974</strain>
    </source>
</reference>
<comment type="caution">
    <text evidence="16">The sequence shown here is derived from an EMBL/GenBank/DDBJ whole genome shotgun (WGS) entry which is preliminary data.</text>
</comment>
<evidence type="ECO:0000256" key="8">
    <source>
        <dbReference type="ARBA" id="ARBA00022605"/>
    </source>
</evidence>
<dbReference type="InterPro" id="IPR001544">
    <property type="entry name" value="Aminotrans_IV"/>
</dbReference>
<dbReference type="InterPro" id="IPR043132">
    <property type="entry name" value="BCAT-like_C"/>
</dbReference>
<evidence type="ECO:0000256" key="10">
    <source>
        <dbReference type="ARBA" id="ARBA00022898"/>
    </source>
</evidence>
<dbReference type="EMBL" id="DVFZ01000119">
    <property type="protein sequence ID" value="HIQ83978.1"/>
    <property type="molecule type" value="Genomic_DNA"/>
</dbReference>
<dbReference type="Pfam" id="PF01063">
    <property type="entry name" value="Aminotran_4"/>
    <property type="match status" value="1"/>
</dbReference>
<comment type="catalytic activity">
    <reaction evidence="13">
        <text>L-isoleucine + 2-oxoglutarate = (S)-3-methyl-2-oxopentanoate + L-glutamate</text>
        <dbReference type="Rhea" id="RHEA:24801"/>
        <dbReference type="ChEBI" id="CHEBI:16810"/>
        <dbReference type="ChEBI" id="CHEBI:29985"/>
        <dbReference type="ChEBI" id="CHEBI:35146"/>
        <dbReference type="ChEBI" id="CHEBI:58045"/>
        <dbReference type="EC" id="2.6.1.42"/>
    </reaction>
</comment>